<dbReference type="Gene3D" id="3.30.559.10">
    <property type="entry name" value="Chloramphenicol acetyltransferase-like domain"/>
    <property type="match status" value="1"/>
</dbReference>
<gene>
    <name evidence="1" type="ORF">H7K45_09220</name>
</gene>
<dbReference type="InterPro" id="IPR023213">
    <property type="entry name" value="CAT-like_dom_sf"/>
</dbReference>
<organism evidence="1 2">
    <name type="scientific">Mycobacterium yunnanensis</name>
    <dbReference type="NCBI Taxonomy" id="368477"/>
    <lineage>
        <taxon>Bacteria</taxon>
        <taxon>Bacillati</taxon>
        <taxon>Actinomycetota</taxon>
        <taxon>Actinomycetes</taxon>
        <taxon>Mycobacteriales</taxon>
        <taxon>Mycobacteriaceae</taxon>
        <taxon>Mycobacterium</taxon>
    </lineage>
</organism>
<reference evidence="1" key="1">
    <citation type="submission" date="2020-07" db="EMBL/GenBank/DDBJ databases">
        <authorList>
            <person name="Pettersson B.M.F."/>
            <person name="Behra P.R.K."/>
            <person name="Ramesh M."/>
            <person name="Das S."/>
            <person name="Dasgupta S."/>
            <person name="Kirsebom L.A."/>
        </authorList>
    </citation>
    <scope>NUCLEOTIDE SEQUENCE</scope>
    <source>
        <strain evidence="1">DSM 44838</strain>
    </source>
</reference>
<evidence type="ECO:0000313" key="1">
    <source>
        <dbReference type="EMBL" id="MCV7420715.1"/>
    </source>
</evidence>
<accession>A0A9X2YY45</accession>
<protein>
    <recommendedName>
        <fullName evidence="3">Fatty acyl-AMP ligase FadD28 and polyketide synthase</fullName>
    </recommendedName>
</protein>
<evidence type="ECO:0000313" key="2">
    <source>
        <dbReference type="Proteomes" id="UP001141629"/>
    </source>
</evidence>
<sequence length="457" mass="49541">MFRNVNQRLATRGNLLDFVDQALFLGLRATGQSAVTQIVWVYDHGVDMDGVRRFHRNMGYGMAGRLIEPSPLPFGRHRWVTSLGPAAPLRIAPRPRPRTELSDWVDESAQQPIDPQFGPSWHMSVLPMTDGSTAVSLVGSHCVADGGGALLTVYESVMGARRHLGYPPPRSRTWLRALSADLRQTVRDIPELARTVVAAVRFLAKRRKDQPASDATVPKTPAVGMTDDPVTAPAVAVIIPIDDWDARSAELGGNSYAMLAALCARLAVHQGRALADDGTVGLVVPINDRTLEDTRANAVNLAYVRIDPTAVTTDLRDARTAIRDALKTMRETPDEALALLPLTPFIPKAAVRRTADLAFGFTSEPVSCSNVGDLPDDVTRLDGTPADLVIMRGVDQHVTRHVLEERRGLLTVVCGRLAGKVSMTVVGYQPGAPNTKAWLRESIRASLDELGLTGTLV</sequence>
<reference evidence="1" key="2">
    <citation type="journal article" date="2022" name="BMC Genomics">
        <title>Comparative genome analysis of mycobacteria focusing on tRNA and non-coding RNA.</title>
        <authorList>
            <person name="Behra P.R.K."/>
            <person name="Pettersson B.M.F."/>
            <person name="Ramesh M."/>
            <person name="Das S."/>
            <person name="Dasgupta S."/>
            <person name="Kirsebom L.A."/>
        </authorList>
    </citation>
    <scope>NUCLEOTIDE SEQUENCE</scope>
    <source>
        <strain evidence="1">DSM 44838</strain>
    </source>
</reference>
<name>A0A9X2YY45_9MYCO</name>
<dbReference type="EMBL" id="JACKVK010000005">
    <property type="protein sequence ID" value="MCV7420715.1"/>
    <property type="molecule type" value="Genomic_DNA"/>
</dbReference>
<keyword evidence="2" id="KW-1185">Reference proteome</keyword>
<comment type="caution">
    <text evidence="1">The sequence shown here is derived from an EMBL/GenBank/DDBJ whole genome shotgun (WGS) entry which is preliminary data.</text>
</comment>
<proteinExistence type="predicted"/>
<evidence type="ECO:0008006" key="3">
    <source>
        <dbReference type="Google" id="ProtNLM"/>
    </source>
</evidence>
<dbReference type="Proteomes" id="UP001141629">
    <property type="component" value="Unassembled WGS sequence"/>
</dbReference>
<dbReference type="AlphaFoldDB" id="A0A9X2YY45"/>